<dbReference type="EMBL" id="MN865127">
    <property type="protein sequence ID" value="QJR97623.1"/>
    <property type="molecule type" value="Genomic_DNA"/>
</dbReference>
<name>A0A6M4NMP7_VIBAL</name>
<protein>
    <submittedName>
        <fullName evidence="1">Uncharacterized protein</fullName>
    </submittedName>
</protein>
<reference evidence="1" key="1">
    <citation type="submission" date="2019-12" db="EMBL/GenBank/DDBJ databases">
        <title>Identification of a novel metallo-beta-lactamase in a foodborne Vibrio alginolyticus isolate from China.</title>
        <authorList>
            <person name="Zheng Z."/>
            <person name="Ye L."/>
            <person name="Chen S."/>
        </authorList>
    </citation>
    <scope>NUCLEOTIDE SEQUENCE</scope>
    <source>
        <strain evidence="1">C1579</strain>
        <plasmid evidence="1">pC1579</plasmid>
    </source>
</reference>
<accession>A0A6M4NMP7</accession>
<proteinExistence type="predicted"/>
<geneLocation type="plasmid" evidence="1">
    <name>pC1579</name>
</geneLocation>
<keyword evidence="1" id="KW-0614">Plasmid</keyword>
<evidence type="ECO:0000313" key="1">
    <source>
        <dbReference type="EMBL" id="QJR97623.1"/>
    </source>
</evidence>
<dbReference type="AlphaFoldDB" id="A0A6M4NMP7"/>
<sequence>MFHLQRGCYFSLLFSLLAQWQFTEVSQSYSPIRFLSAVSCFHNQPN</sequence>
<organism evidence="1">
    <name type="scientific">Vibrio alginolyticus</name>
    <dbReference type="NCBI Taxonomy" id="663"/>
    <lineage>
        <taxon>Bacteria</taxon>
        <taxon>Pseudomonadati</taxon>
        <taxon>Pseudomonadota</taxon>
        <taxon>Gammaproteobacteria</taxon>
        <taxon>Vibrionales</taxon>
        <taxon>Vibrionaceae</taxon>
        <taxon>Vibrio</taxon>
    </lineage>
</organism>